<feature type="domain" description="EAL" evidence="1">
    <location>
        <begin position="1"/>
        <end position="228"/>
    </location>
</feature>
<evidence type="ECO:0000313" key="3">
    <source>
        <dbReference type="Proteomes" id="UP000093523"/>
    </source>
</evidence>
<accession>A0A1B9P0J4</accession>
<dbReference type="CDD" id="cd01948">
    <property type="entry name" value="EAL"/>
    <property type="match status" value="1"/>
</dbReference>
<protein>
    <recommendedName>
        <fullName evidence="1">EAL domain-containing protein</fullName>
    </recommendedName>
</protein>
<comment type="caution">
    <text evidence="2">The sequence shown here is derived from an EMBL/GenBank/DDBJ whole genome shotgun (WGS) entry which is preliminary data.</text>
</comment>
<dbReference type="GO" id="GO:0071111">
    <property type="term" value="F:cyclic-guanylate-specific phosphodiesterase activity"/>
    <property type="evidence" value="ECO:0007669"/>
    <property type="project" value="InterPro"/>
</dbReference>
<organism evidence="2 3">
    <name type="scientific">Aliivibrio logei</name>
    <name type="common">Vibrio logei</name>
    <dbReference type="NCBI Taxonomy" id="688"/>
    <lineage>
        <taxon>Bacteria</taxon>
        <taxon>Pseudomonadati</taxon>
        <taxon>Pseudomonadota</taxon>
        <taxon>Gammaproteobacteria</taxon>
        <taxon>Vibrionales</taxon>
        <taxon>Vibrionaceae</taxon>
        <taxon>Aliivibrio</taxon>
    </lineage>
</organism>
<dbReference type="PANTHER" id="PTHR33121">
    <property type="entry name" value="CYCLIC DI-GMP PHOSPHODIESTERASE PDEF"/>
    <property type="match status" value="1"/>
</dbReference>
<gene>
    <name evidence="2" type="ORF">A6E04_08465</name>
</gene>
<name>A0A1B9P0J4_ALILO</name>
<dbReference type="InterPro" id="IPR050706">
    <property type="entry name" value="Cyclic-di-GMP_PDE-like"/>
</dbReference>
<reference evidence="2 3" key="1">
    <citation type="submission" date="2016-06" db="EMBL/GenBank/DDBJ databases">
        <authorList>
            <person name="Kjaerup R.B."/>
            <person name="Dalgaard T.S."/>
            <person name="Juul-Madsen H.R."/>
        </authorList>
    </citation>
    <scope>NUCLEOTIDE SEQUENCE [LARGE SCALE GENOMIC DNA]</scope>
    <source>
        <strain evidence="2 3">1S159</strain>
    </source>
</reference>
<dbReference type="STRING" id="688.A6E04_08465"/>
<dbReference type="Pfam" id="PF00563">
    <property type="entry name" value="EAL"/>
    <property type="match status" value="1"/>
</dbReference>
<dbReference type="OrthoDB" id="1673646at2"/>
<dbReference type="Proteomes" id="UP000093523">
    <property type="component" value="Unassembled WGS sequence"/>
</dbReference>
<sequence length="297" mass="34798">MNLNEAEMVYQPKIRRNKLVSIEALLRPKNCLDVENFVKNYKSPVHLDSKVLELVYSDVIDTNINYPVSINASYFSLISNEFINKVIALFKGFNITIELTEHFDIKNIEKLKMNIEILRCNKINVSLDDFGKEFSRAKLLSEIKFNEVKIDKSIIDYIDKDYHSYKHLVFLSEKIKTFGTNNIVYEGIERLSQFQLINLFDNNAILQGYYYSKPISLKEIIDNNYEIDHDELISIKSNLFDEIEIEIYKIILSNGGSESEIINNKIKKMDVIGNIYNEDYNKTISNFKSIYYKDKIK</sequence>
<evidence type="ECO:0000259" key="1">
    <source>
        <dbReference type="PROSITE" id="PS50883"/>
    </source>
</evidence>
<dbReference type="AlphaFoldDB" id="A0A1B9P0J4"/>
<dbReference type="Gene3D" id="3.20.20.450">
    <property type="entry name" value="EAL domain"/>
    <property type="match status" value="1"/>
</dbReference>
<evidence type="ECO:0000313" key="2">
    <source>
        <dbReference type="EMBL" id="OCH21883.1"/>
    </source>
</evidence>
<dbReference type="SUPFAM" id="SSF141868">
    <property type="entry name" value="EAL domain-like"/>
    <property type="match status" value="1"/>
</dbReference>
<dbReference type="RefSeq" id="WP_065610497.1">
    <property type="nucleotide sequence ID" value="NZ_CAWMPN010000008.1"/>
</dbReference>
<dbReference type="SMART" id="SM00052">
    <property type="entry name" value="EAL"/>
    <property type="match status" value="1"/>
</dbReference>
<dbReference type="EMBL" id="MAJU01000008">
    <property type="protein sequence ID" value="OCH21883.1"/>
    <property type="molecule type" value="Genomic_DNA"/>
</dbReference>
<dbReference type="PROSITE" id="PS50883">
    <property type="entry name" value="EAL"/>
    <property type="match status" value="1"/>
</dbReference>
<dbReference type="InterPro" id="IPR035919">
    <property type="entry name" value="EAL_sf"/>
</dbReference>
<dbReference type="InterPro" id="IPR001633">
    <property type="entry name" value="EAL_dom"/>
</dbReference>
<dbReference type="PANTHER" id="PTHR33121:SF79">
    <property type="entry name" value="CYCLIC DI-GMP PHOSPHODIESTERASE PDED-RELATED"/>
    <property type="match status" value="1"/>
</dbReference>
<proteinExistence type="predicted"/>